<dbReference type="GO" id="GO:0046872">
    <property type="term" value="F:metal ion binding"/>
    <property type="evidence" value="ECO:0007669"/>
    <property type="project" value="InterPro"/>
</dbReference>
<evidence type="ECO:0000313" key="4">
    <source>
        <dbReference type="Proteomes" id="UP000238442"/>
    </source>
</evidence>
<evidence type="ECO:0000259" key="2">
    <source>
        <dbReference type="Pfam" id="PF19335"/>
    </source>
</evidence>
<accession>A0A2S0HYA4</accession>
<dbReference type="KEGG" id="aue:C5O00_11045"/>
<evidence type="ECO:0000256" key="1">
    <source>
        <dbReference type="SAM" id="SignalP"/>
    </source>
</evidence>
<protein>
    <recommendedName>
        <fullName evidence="2">Heavy metal binding domain-containing protein</fullName>
    </recommendedName>
</protein>
<feature type="signal peptide" evidence="1">
    <location>
        <begin position="1"/>
        <end position="22"/>
    </location>
</feature>
<feature type="domain" description="Heavy metal binding" evidence="2">
    <location>
        <begin position="39"/>
        <end position="67"/>
    </location>
</feature>
<keyword evidence="4" id="KW-1185">Reference proteome</keyword>
<dbReference type="InterPro" id="IPR045800">
    <property type="entry name" value="HMBD"/>
</dbReference>
<organism evidence="3 4">
    <name type="scientific">Pukyongia salina</name>
    <dbReference type="NCBI Taxonomy" id="2094025"/>
    <lineage>
        <taxon>Bacteria</taxon>
        <taxon>Pseudomonadati</taxon>
        <taxon>Bacteroidota</taxon>
        <taxon>Flavobacteriia</taxon>
        <taxon>Flavobacteriales</taxon>
        <taxon>Flavobacteriaceae</taxon>
        <taxon>Pukyongia</taxon>
    </lineage>
</organism>
<dbReference type="OrthoDB" id="1523860at2"/>
<dbReference type="Pfam" id="PF19335">
    <property type="entry name" value="HMBD"/>
    <property type="match status" value="1"/>
</dbReference>
<proteinExistence type="predicted"/>
<sequence length="79" mass="8876">MKKIILGLAIITFMGVSLTACKNDTKEDTKTQEIAKVEYQCPMKCEGEKTYTDKDVKCPVCGMGLKQVEHKNDHSNHDN</sequence>
<name>A0A2S0HYA4_9FLAO</name>
<dbReference type="AlphaFoldDB" id="A0A2S0HYA4"/>
<dbReference type="Proteomes" id="UP000238442">
    <property type="component" value="Chromosome"/>
</dbReference>
<dbReference type="EMBL" id="CP027062">
    <property type="protein sequence ID" value="AVI51667.1"/>
    <property type="molecule type" value="Genomic_DNA"/>
</dbReference>
<gene>
    <name evidence="3" type="ORF">C5O00_11045</name>
</gene>
<keyword evidence="1" id="KW-0732">Signal</keyword>
<reference evidence="3 4" key="1">
    <citation type="submission" date="2018-02" db="EMBL/GenBank/DDBJ databases">
        <title>Genomic analysis of the strain RR4-38 isolated from a seawater recirculating aquaculture system.</title>
        <authorList>
            <person name="Kim Y.-S."/>
            <person name="Jang Y.H."/>
            <person name="Kim K.-H."/>
        </authorList>
    </citation>
    <scope>NUCLEOTIDE SEQUENCE [LARGE SCALE GENOMIC DNA]</scope>
    <source>
        <strain evidence="3 4">RR4-38</strain>
    </source>
</reference>
<dbReference type="RefSeq" id="WP_105216907.1">
    <property type="nucleotide sequence ID" value="NZ_CP027062.1"/>
</dbReference>
<dbReference type="PROSITE" id="PS51257">
    <property type="entry name" value="PROKAR_LIPOPROTEIN"/>
    <property type="match status" value="1"/>
</dbReference>
<evidence type="ECO:0000313" key="3">
    <source>
        <dbReference type="EMBL" id="AVI51667.1"/>
    </source>
</evidence>
<feature type="chain" id="PRO_5015769788" description="Heavy metal binding domain-containing protein" evidence="1">
    <location>
        <begin position="23"/>
        <end position="79"/>
    </location>
</feature>